<dbReference type="InterPro" id="IPR022642">
    <property type="entry name" value="CheR_C"/>
</dbReference>
<reference evidence="2" key="1">
    <citation type="journal article" date="2021" name="Environ. Microbiol.">
        <title>Genomic characterization of three novel Desulfobacterota classes expand the metabolic and phylogenetic diversity of the phylum.</title>
        <authorList>
            <person name="Murphy C.L."/>
            <person name="Biggerstaff J."/>
            <person name="Eichhorn A."/>
            <person name="Ewing E."/>
            <person name="Shahan R."/>
            <person name="Soriano D."/>
            <person name="Stewart S."/>
            <person name="VanMol K."/>
            <person name="Walker R."/>
            <person name="Walters P."/>
            <person name="Elshahed M.S."/>
            <person name="Youssef N.H."/>
        </authorList>
    </citation>
    <scope>NUCLEOTIDE SEQUENCE</scope>
    <source>
        <strain evidence="2">Zod_Metabat.24</strain>
    </source>
</reference>
<dbReference type="Gene3D" id="3.40.50.150">
    <property type="entry name" value="Vaccinia Virus protein VP39"/>
    <property type="match status" value="1"/>
</dbReference>
<proteinExistence type="predicted"/>
<feature type="domain" description="CheR-type methyltransferase" evidence="1">
    <location>
        <begin position="1"/>
        <end position="277"/>
    </location>
</feature>
<dbReference type="SUPFAM" id="SSF53335">
    <property type="entry name" value="S-adenosyl-L-methionine-dependent methyltransferases"/>
    <property type="match status" value="1"/>
</dbReference>
<organism evidence="2 3">
    <name type="scientific">Candidatus Zymogenus saltonus</name>
    <dbReference type="NCBI Taxonomy" id="2844893"/>
    <lineage>
        <taxon>Bacteria</taxon>
        <taxon>Deltaproteobacteria</taxon>
        <taxon>Candidatus Zymogenia</taxon>
        <taxon>Candidatus Zymogeniales</taxon>
        <taxon>Candidatus Zymogenaceae</taxon>
        <taxon>Candidatus Zymogenus</taxon>
    </lineage>
</organism>
<protein>
    <submittedName>
        <fullName evidence="2">Protein-glutamate O-methyltransferase CheR</fullName>
    </submittedName>
</protein>
<dbReference type="SUPFAM" id="SSF47757">
    <property type="entry name" value="Chemotaxis receptor methyltransferase CheR, N-terminal domain"/>
    <property type="match status" value="1"/>
</dbReference>
<reference evidence="2" key="2">
    <citation type="submission" date="2021-01" db="EMBL/GenBank/DDBJ databases">
        <authorList>
            <person name="Hahn C.R."/>
            <person name="Youssef N.H."/>
            <person name="Elshahed M."/>
        </authorList>
    </citation>
    <scope>NUCLEOTIDE SEQUENCE</scope>
    <source>
        <strain evidence="2">Zod_Metabat.24</strain>
    </source>
</reference>
<dbReference type="PANTHER" id="PTHR24422">
    <property type="entry name" value="CHEMOTAXIS PROTEIN METHYLTRANSFERASE"/>
    <property type="match status" value="1"/>
</dbReference>
<dbReference type="SMART" id="SM00138">
    <property type="entry name" value="MeTrc"/>
    <property type="match status" value="1"/>
</dbReference>
<dbReference type="EMBL" id="JAFGIX010000022">
    <property type="protein sequence ID" value="MBN1572389.1"/>
    <property type="molecule type" value="Genomic_DNA"/>
</dbReference>
<dbReference type="InterPro" id="IPR029063">
    <property type="entry name" value="SAM-dependent_MTases_sf"/>
</dbReference>
<dbReference type="Proteomes" id="UP000809273">
    <property type="component" value="Unassembled WGS sequence"/>
</dbReference>
<dbReference type="CDD" id="cd02440">
    <property type="entry name" value="AdoMet_MTases"/>
    <property type="match status" value="1"/>
</dbReference>
<gene>
    <name evidence="2" type="ORF">JW984_04250</name>
</gene>
<name>A0A9D8PMJ3_9DELT</name>
<evidence type="ECO:0000313" key="2">
    <source>
        <dbReference type="EMBL" id="MBN1572389.1"/>
    </source>
</evidence>
<accession>A0A9D8PMJ3</accession>
<dbReference type="Pfam" id="PF01739">
    <property type="entry name" value="CheR"/>
    <property type="match status" value="1"/>
</dbReference>
<dbReference type="InterPro" id="IPR050903">
    <property type="entry name" value="Bact_Chemotaxis_MeTrfase"/>
</dbReference>
<dbReference type="GO" id="GO:0008757">
    <property type="term" value="F:S-adenosylmethionine-dependent methyltransferase activity"/>
    <property type="evidence" value="ECO:0007669"/>
    <property type="project" value="InterPro"/>
</dbReference>
<dbReference type="AlphaFoldDB" id="A0A9D8PMJ3"/>
<dbReference type="PROSITE" id="PS50123">
    <property type="entry name" value="CHER"/>
    <property type="match status" value="1"/>
</dbReference>
<dbReference type="PANTHER" id="PTHR24422:SF10">
    <property type="entry name" value="CHEMOTAXIS PROTEIN METHYLTRANSFERASE 2"/>
    <property type="match status" value="1"/>
</dbReference>
<comment type="caution">
    <text evidence="2">The sequence shown here is derived from an EMBL/GenBank/DDBJ whole genome shotgun (WGS) entry which is preliminary data.</text>
</comment>
<sequence>MNVDGFKLVTDYMKDTLGLEFSNGQEKVFEKKIAERIEELQMADIFNYYLALKHRYKEIELINLLERLNINETYFYREEDKLKALKNQVFPGLIDSKSNADRFIHIWSAGCSTGEEPFTIAMMLKEKIEENPDAESTQVRIMATDINRLSLAAARRGVYDEWSVRHLPEIYIEKYTTRRNGTFEVSDELKKMIEFLPLNLNDTESWIKKRGFFFDIIFCRNVLMYFSQDRARAVIDGFAKVLRKGGFLFVASTESVTRHSDLFAARKIEGSFIYEKV</sequence>
<dbReference type="InterPro" id="IPR000780">
    <property type="entry name" value="CheR_MeTrfase"/>
</dbReference>
<evidence type="ECO:0000313" key="3">
    <source>
        <dbReference type="Proteomes" id="UP000809273"/>
    </source>
</evidence>
<evidence type="ECO:0000259" key="1">
    <source>
        <dbReference type="PROSITE" id="PS50123"/>
    </source>
</evidence>
<dbReference type="PRINTS" id="PR00996">
    <property type="entry name" value="CHERMTFRASE"/>
</dbReference>